<evidence type="ECO:0000313" key="1">
    <source>
        <dbReference type="EMBL" id="CAG8646572.1"/>
    </source>
</evidence>
<gene>
    <name evidence="1" type="ORF">AMORRO_LOCUS9759</name>
</gene>
<proteinExistence type="predicted"/>
<reference evidence="1" key="1">
    <citation type="submission" date="2021-06" db="EMBL/GenBank/DDBJ databases">
        <authorList>
            <person name="Kallberg Y."/>
            <person name="Tangrot J."/>
            <person name="Rosling A."/>
        </authorList>
    </citation>
    <scope>NUCLEOTIDE SEQUENCE</scope>
    <source>
        <strain evidence="1">CL551</strain>
    </source>
</reference>
<comment type="caution">
    <text evidence="1">The sequence shown here is derived from an EMBL/GenBank/DDBJ whole genome shotgun (WGS) entry which is preliminary data.</text>
</comment>
<evidence type="ECO:0000313" key="2">
    <source>
        <dbReference type="Proteomes" id="UP000789342"/>
    </source>
</evidence>
<keyword evidence="2" id="KW-1185">Reference proteome</keyword>
<accession>A0A9N9DQ09</accession>
<protein>
    <submittedName>
        <fullName evidence="1">8881_t:CDS:1</fullName>
    </submittedName>
</protein>
<dbReference type="Proteomes" id="UP000789342">
    <property type="component" value="Unassembled WGS sequence"/>
</dbReference>
<dbReference type="EMBL" id="CAJVPV010009949">
    <property type="protein sequence ID" value="CAG8646572.1"/>
    <property type="molecule type" value="Genomic_DNA"/>
</dbReference>
<organism evidence="1 2">
    <name type="scientific">Acaulospora morrowiae</name>
    <dbReference type="NCBI Taxonomy" id="94023"/>
    <lineage>
        <taxon>Eukaryota</taxon>
        <taxon>Fungi</taxon>
        <taxon>Fungi incertae sedis</taxon>
        <taxon>Mucoromycota</taxon>
        <taxon>Glomeromycotina</taxon>
        <taxon>Glomeromycetes</taxon>
        <taxon>Diversisporales</taxon>
        <taxon>Acaulosporaceae</taxon>
        <taxon>Acaulospora</taxon>
    </lineage>
</organism>
<dbReference type="AlphaFoldDB" id="A0A9N9DQ09"/>
<name>A0A9N9DQ09_9GLOM</name>
<sequence>MTIKQEKVDEDLEEMTIGHPSEILKEHPDENKAQVVKDDQRNNVMKSSYNRAQVIKSIGMLDKRNDKAKELASKPENNGLVRDIKKEHYQEKILVASDSPNSCEKMTITDDRAIVPKVISNQIEVEDESKKGNKLVMSHEQNKELFNYLAYST</sequence>